<organism evidence="1 2">
    <name type="scientific">Kibdelosporangium aridum</name>
    <dbReference type="NCBI Taxonomy" id="2030"/>
    <lineage>
        <taxon>Bacteria</taxon>
        <taxon>Bacillati</taxon>
        <taxon>Actinomycetota</taxon>
        <taxon>Actinomycetes</taxon>
        <taxon>Pseudonocardiales</taxon>
        <taxon>Pseudonocardiaceae</taxon>
        <taxon>Kibdelosporangium</taxon>
    </lineage>
</organism>
<dbReference type="Proteomes" id="UP000287547">
    <property type="component" value="Unassembled WGS sequence"/>
</dbReference>
<gene>
    <name evidence="1" type="ORF">DMH04_53895</name>
</gene>
<dbReference type="AlphaFoldDB" id="A0A428Y292"/>
<comment type="caution">
    <text evidence="1">The sequence shown here is derived from an EMBL/GenBank/DDBJ whole genome shotgun (WGS) entry which is preliminary data.</text>
</comment>
<sequence>MITGMTKTLGRIAAGAAAVGIMFAGASTAWADWIYKGSFPNEAQCEAEAVKYRSSDVGAKCYYDRGHAEWDLVIWSIGG</sequence>
<reference evidence="1 2" key="1">
    <citation type="submission" date="2018-05" db="EMBL/GenBank/DDBJ databases">
        <title>Evolution of GPA BGCs.</title>
        <authorList>
            <person name="Waglechner N."/>
            <person name="Wright G.D."/>
        </authorList>
    </citation>
    <scope>NUCLEOTIDE SEQUENCE [LARGE SCALE GENOMIC DNA]</scope>
    <source>
        <strain evidence="1 2">A82846</strain>
    </source>
</reference>
<protein>
    <submittedName>
        <fullName evidence="1">Uncharacterized protein</fullName>
    </submittedName>
</protein>
<accession>A0A428Y292</accession>
<name>A0A428Y292_KIBAR</name>
<dbReference type="EMBL" id="QHKI01000114">
    <property type="protein sequence ID" value="RSM61692.1"/>
    <property type="molecule type" value="Genomic_DNA"/>
</dbReference>
<proteinExistence type="predicted"/>
<evidence type="ECO:0000313" key="1">
    <source>
        <dbReference type="EMBL" id="RSM61692.1"/>
    </source>
</evidence>
<evidence type="ECO:0000313" key="2">
    <source>
        <dbReference type="Proteomes" id="UP000287547"/>
    </source>
</evidence>